<protein>
    <submittedName>
        <fullName evidence="2">Piwi-like protein 2</fullName>
    </submittedName>
</protein>
<dbReference type="InterPro" id="IPR012337">
    <property type="entry name" value="RNaseH-like_sf"/>
</dbReference>
<gene>
    <name evidence="2" type="primary">PIWIL2</name>
    <name evidence="2" type="ORF">GOODEAATRI_010719</name>
</gene>
<dbReference type="InterPro" id="IPR036397">
    <property type="entry name" value="RNaseH_sf"/>
</dbReference>
<name>A0ABV0NJ62_9TELE</name>
<evidence type="ECO:0000313" key="2">
    <source>
        <dbReference type="EMBL" id="MEQ2171440.1"/>
    </source>
</evidence>
<dbReference type="PANTHER" id="PTHR22891">
    <property type="entry name" value="EUKARYOTIC TRANSLATION INITIATION FACTOR 2C"/>
    <property type="match status" value="1"/>
</dbReference>
<evidence type="ECO:0000259" key="1">
    <source>
        <dbReference type="PROSITE" id="PS50822"/>
    </source>
</evidence>
<feature type="domain" description="Piwi" evidence="1">
    <location>
        <begin position="1"/>
        <end position="61"/>
    </location>
</feature>
<feature type="non-terminal residue" evidence="2">
    <location>
        <position position="1"/>
    </location>
</feature>
<organism evidence="2 3">
    <name type="scientific">Goodea atripinnis</name>
    <dbReference type="NCBI Taxonomy" id="208336"/>
    <lineage>
        <taxon>Eukaryota</taxon>
        <taxon>Metazoa</taxon>
        <taxon>Chordata</taxon>
        <taxon>Craniata</taxon>
        <taxon>Vertebrata</taxon>
        <taxon>Euteleostomi</taxon>
        <taxon>Actinopterygii</taxon>
        <taxon>Neopterygii</taxon>
        <taxon>Teleostei</taxon>
        <taxon>Neoteleostei</taxon>
        <taxon>Acanthomorphata</taxon>
        <taxon>Ovalentaria</taxon>
        <taxon>Atherinomorphae</taxon>
        <taxon>Cyprinodontiformes</taxon>
        <taxon>Goodeidae</taxon>
        <taxon>Goodea</taxon>
    </lineage>
</organism>
<proteinExistence type="predicted"/>
<reference evidence="2 3" key="1">
    <citation type="submission" date="2021-06" db="EMBL/GenBank/DDBJ databases">
        <authorList>
            <person name="Palmer J.M."/>
        </authorList>
    </citation>
    <scope>NUCLEOTIDE SEQUENCE [LARGE SCALE GENOMIC DNA]</scope>
    <source>
        <strain evidence="2 3">GA_2019</strain>
        <tissue evidence="2">Muscle</tissue>
    </source>
</reference>
<dbReference type="PROSITE" id="PS50822">
    <property type="entry name" value="PIWI"/>
    <property type="match status" value="1"/>
</dbReference>
<accession>A0ABV0NJ62</accession>
<dbReference type="InterPro" id="IPR003165">
    <property type="entry name" value="Piwi"/>
</dbReference>
<dbReference type="Proteomes" id="UP001476798">
    <property type="component" value="Unassembled WGS sequence"/>
</dbReference>
<keyword evidence="3" id="KW-1185">Reference proteome</keyword>
<dbReference type="Gene3D" id="3.30.420.10">
    <property type="entry name" value="Ribonuclease H-like superfamily/Ribonuclease H"/>
    <property type="match status" value="1"/>
</dbReference>
<evidence type="ECO:0000313" key="3">
    <source>
        <dbReference type="Proteomes" id="UP001476798"/>
    </source>
</evidence>
<dbReference type="SUPFAM" id="SSF53098">
    <property type="entry name" value="Ribonuclease H-like"/>
    <property type="match status" value="1"/>
</dbReference>
<comment type="caution">
    <text evidence="2">The sequence shown here is derived from an EMBL/GenBank/DDBJ whole genome shotgun (WGS) entry which is preliminary data.</text>
</comment>
<dbReference type="Pfam" id="PF02171">
    <property type="entry name" value="Piwi"/>
    <property type="match status" value="1"/>
</dbReference>
<sequence length="89" mass="10178">INHSLPEKIVVYRDGVSDSQLMMVEQYEIPQLIKCFETFPSYEPKLVFIVVQKRISTTLYSWAANCFGTPPPGTVLDHTLTQKDWSVSN</sequence>
<dbReference type="EMBL" id="JAHRIO010040616">
    <property type="protein sequence ID" value="MEQ2171440.1"/>
    <property type="molecule type" value="Genomic_DNA"/>
</dbReference>